<dbReference type="Pfam" id="PF04299">
    <property type="entry name" value="FMN_bind_2"/>
    <property type="match status" value="1"/>
</dbReference>
<dbReference type="PANTHER" id="PTHR35802">
    <property type="entry name" value="PROTEASE SYNTHASE AND SPORULATION PROTEIN PAI 2"/>
    <property type="match status" value="1"/>
</dbReference>
<dbReference type="Proteomes" id="UP001501521">
    <property type="component" value="Unassembled WGS sequence"/>
</dbReference>
<feature type="coiled-coil region" evidence="1">
    <location>
        <begin position="144"/>
        <end position="171"/>
    </location>
</feature>
<organism evidence="2 3">
    <name type="scientific">Tessaracoccus lubricantis</name>
    <dbReference type="NCBI Taxonomy" id="545543"/>
    <lineage>
        <taxon>Bacteria</taxon>
        <taxon>Bacillati</taxon>
        <taxon>Actinomycetota</taxon>
        <taxon>Actinomycetes</taxon>
        <taxon>Propionibacteriales</taxon>
        <taxon>Propionibacteriaceae</taxon>
        <taxon>Tessaracoccus</taxon>
    </lineage>
</organism>
<evidence type="ECO:0000313" key="2">
    <source>
        <dbReference type="EMBL" id="GAA4901870.1"/>
    </source>
</evidence>
<keyword evidence="1" id="KW-0175">Coiled coil</keyword>
<evidence type="ECO:0000313" key="3">
    <source>
        <dbReference type="Proteomes" id="UP001501521"/>
    </source>
</evidence>
<reference evidence="3" key="1">
    <citation type="journal article" date="2019" name="Int. J. Syst. Evol. Microbiol.">
        <title>The Global Catalogue of Microorganisms (GCM) 10K type strain sequencing project: providing services to taxonomists for standard genome sequencing and annotation.</title>
        <authorList>
            <consortium name="The Broad Institute Genomics Platform"/>
            <consortium name="The Broad Institute Genome Sequencing Center for Infectious Disease"/>
            <person name="Wu L."/>
            <person name="Ma J."/>
        </authorList>
    </citation>
    <scope>NUCLEOTIDE SEQUENCE [LARGE SCALE GENOMIC DNA]</scope>
    <source>
        <strain evidence="3">JCM 19125</strain>
    </source>
</reference>
<protein>
    <submittedName>
        <fullName evidence="2">FMN-binding negative transcriptional regulator</fullName>
    </submittedName>
</protein>
<dbReference type="EMBL" id="BAABLV010000035">
    <property type="protein sequence ID" value="GAA4901870.1"/>
    <property type="molecule type" value="Genomic_DNA"/>
</dbReference>
<dbReference type="Gene3D" id="2.30.110.10">
    <property type="entry name" value="Electron Transport, Fmn-binding Protein, Chain A"/>
    <property type="match status" value="1"/>
</dbReference>
<accession>A0ABP9FHI9</accession>
<keyword evidence="3" id="KW-1185">Reference proteome</keyword>
<name>A0ABP9FHI9_9ACTN</name>
<dbReference type="SUPFAM" id="SSF50475">
    <property type="entry name" value="FMN-binding split barrel"/>
    <property type="match status" value="1"/>
</dbReference>
<sequence length="227" mass="25504">MHVPEHFRLPDERLEQLLTGARPGNLVTVHDDGPLATFVPMHCEVRRDAKVLVTHLVRNNPQVLTPVTGRAMAILDITDAYISPHWYATNDELPSVPTWDYVTIHAWGTVRIDATPEGALRAARALTERMEGHEVLEAVGEEKLDLMSRAIVGVELEIERIEAKAKMSQNRHPDDLRSLIAHFEHSGPREIAEYLREVSLPHAERRYGTLEMLRAGARGIEVHGTMG</sequence>
<comment type="caution">
    <text evidence="2">The sequence shown here is derived from an EMBL/GenBank/DDBJ whole genome shotgun (WGS) entry which is preliminary data.</text>
</comment>
<dbReference type="PIRSF" id="PIRSF010372">
    <property type="entry name" value="PaiB"/>
    <property type="match status" value="1"/>
</dbReference>
<gene>
    <name evidence="2" type="ORF">GCM10025789_20580</name>
</gene>
<dbReference type="InterPro" id="IPR007396">
    <property type="entry name" value="TR_PAI2-type"/>
</dbReference>
<dbReference type="RefSeq" id="WP_345582523.1">
    <property type="nucleotide sequence ID" value="NZ_BAABLV010000035.1"/>
</dbReference>
<dbReference type="InterPro" id="IPR012349">
    <property type="entry name" value="Split_barrel_FMN-bd"/>
</dbReference>
<evidence type="ECO:0000256" key="1">
    <source>
        <dbReference type="SAM" id="Coils"/>
    </source>
</evidence>
<proteinExistence type="predicted"/>
<dbReference type="PANTHER" id="PTHR35802:SF1">
    <property type="entry name" value="PROTEASE SYNTHASE AND SPORULATION PROTEIN PAI 2"/>
    <property type="match status" value="1"/>
</dbReference>